<dbReference type="OMA" id="WRENQNE"/>
<dbReference type="InterPro" id="IPR008166">
    <property type="entry name" value="Glyco_transf_92"/>
</dbReference>
<keyword evidence="4 8" id="KW-0808">Transferase</keyword>
<keyword evidence="5 8" id="KW-0812">Transmembrane</keyword>
<comment type="similarity">
    <text evidence="2 8">Belongs to the glycosyltransferase 92 family.</text>
</comment>
<dbReference type="GO" id="GO:0016020">
    <property type="term" value="C:membrane"/>
    <property type="evidence" value="ECO:0007669"/>
    <property type="project" value="UniProtKB-SubCell"/>
</dbReference>
<evidence type="ECO:0000313" key="10">
    <source>
        <dbReference type="RefSeq" id="XP_010255553.1"/>
    </source>
</evidence>
<dbReference type="Pfam" id="PF01697">
    <property type="entry name" value="Glyco_transf_92"/>
    <property type="match status" value="1"/>
</dbReference>
<protein>
    <recommendedName>
        <fullName evidence="8">Glycosyltransferase family 92 protein</fullName>
        <ecNumber evidence="8">2.4.1.-</ecNumber>
    </recommendedName>
</protein>
<evidence type="ECO:0000256" key="5">
    <source>
        <dbReference type="ARBA" id="ARBA00022692"/>
    </source>
</evidence>
<dbReference type="PANTHER" id="PTHR21461:SF16">
    <property type="entry name" value="GLYCOSYLTRANSFERASE FAMILY 92 PROTEIN RCOM_0530710"/>
    <property type="match status" value="1"/>
</dbReference>
<dbReference type="EC" id="2.4.1.-" evidence="8"/>
<sequence>MDSEQRRKRKRLPIRPSSPYCSLWPLVLCFCCFVFFVFDGFSIRSAAFRPVLIPSPLSFLSLSPTNSLQDSTPRFRQFKIEDRVVFPDHVLLLVSRIGTSTSSSSHTHRSSSSSTSSVRRSSSLLRLHQDGGLHCVYHHILNYSDNVGGKRSQISVPVLSVDNYDDSRSIVRCPTPPANYSTAVNLKKKVQDRNDDDRYFSQTDRSVHSWETLVYAAALDRNSAVVFVKGLNLRPDRASDPRQFSCHFGLGDLDKGSRLFAFTSRAVTAAQEVIRCSLPLTIRKNPDKARGIRVTIGVASHSNVHGNHRAALGGGDGSKAATPLAPLPSVAKIFDFNDSHGKKKRRVNNKNNNNRKKKHELCLCTMVWNQASTLREWIVYHAWLGVERWFIYDNNSDDNIKEVIDELKKGNYNVSRHAWPWIKTQEAGFSHCVLKAREACEWIGFMDVDEFFYFPFPTPHHRSMGYPGQHSLRSLVQRFSSSKVIGEIRTACHSFGPSGLSTPPSQGVTVGYTCRLQSPERHKSIIRPNALDETLLNVVHHFRLRAGYRYLNLPQSTAVINHYKYQVWEAFRTKFFRRVATYVADWQENQNEGSKDRVPGLGTEAIEPPNWPLQFCEVWDTGLRDFVMTNLADPISGLLPWESSLV</sequence>
<dbReference type="KEGG" id="nnu:104596187"/>
<dbReference type="CDD" id="cd00761">
    <property type="entry name" value="Glyco_tranf_GTA_type"/>
    <property type="match status" value="1"/>
</dbReference>
<evidence type="ECO:0000256" key="8">
    <source>
        <dbReference type="RuleBase" id="RU366017"/>
    </source>
</evidence>
<evidence type="ECO:0000313" key="9">
    <source>
        <dbReference type="Proteomes" id="UP000189703"/>
    </source>
</evidence>
<evidence type="ECO:0000256" key="3">
    <source>
        <dbReference type="ARBA" id="ARBA00022676"/>
    </source>
</evidence>
<dbReference type="eggNOG" id="ENOG502QVEP">
    <property type="taxonomic scope" value="Eukaryota"/>
</dbReference>
<dbReference type="RefSeq" id="XP_010255553.1">
    <property type="nucleotide sequence ID" value="XM_010257251.2"/>
</dbReference>
<reference evidence="10" key="1">
    <citation type="submission" date="2025-08" db="UniProtKB">
        <authorList>
            <consortium name="RefSeq"/>
        </authorList>
    </citation>
    <scope>IDENTIFICATION</scope>
</reference>
<keyword evidence="7 8" id="KW-0472">Membrane</keyword>
<dbReference type="InterPro" id="IPR029044">
    <property type="entry name" value="Nucleotide-diphossugar_trans"/>
</dbReference>
<feature type="transmembrane region" description="Helical" evidence="8">
    <location>
        <begin position="20"/>
        <end position="38"/>
    </location>
</feature>
<keyword evidence="3 8" id="KW-0328">Glycosyltransferase</keyword>
<dbReference type="GeneID" id="104596187"/>
<dbReference type="STRING" id="4432.A0A1U7ZTW0"/>
<proteinExistence type="inferred from homology"/>
<dbReference type="GO" id="GO:0005737">
    <property type="term" value="C:cytoplasm"/>
    <property type="evidence" value="ECO:0000318"/>
    <property type="project" value="GO_Central"/>
</dbReference>
<dbReference type="AlphaFoldDB" id="A0A1U7ZTW0"/>
<gene>
    <name evidence="10" type="primary">LOC104596187</name>
</gene>
<evidence type="ECO:0000256" key="1">
    <source>
        <dbReference type="ARBA" id="ARBA00004167"/>
    </source>
</evidence>
<evidence type="ECO:0000256" key="4">
    <source>
        <dbReference type="ARBA" id="ARBA00022679"/>
    </source>
</evidence>
<dbReference type="Proteomes" id="UP000189703">
    <property type="component" value="Unplaced"/>
</dbReference>
<evidence type="ECO:0000256" key="6">
    <source>
        <dbReference type="ARBA" id="ARBA00022989"/>
    </source>
</evidence>
<dbReference type="GO" id="GO:0016757">
    <property type="term" value="F:glycosyltransferase activity"/>
    <property type="evidence" value="ECO:0000318"/>
    <property type="project" value="GO_Central"/>
</dbReference>
<keyword evidence="6 8" id="KW-1133">Transmembrane helix</keyword>
<dbReference type="OrthoDB" id="2526284at2759"/>
<keyword evidence="9" id="KW-1185">Reference proteome</keyword>
<evidence type="ECO:0000256" key="7">
    <source>
        <dbReference type="ARBA" id="ARBA00023136"/>
    </source>
</evidence>
<dbReference type="FunCoup" id="A0A1U7ZTW0">
    <property type="interactions" value="1327"/>
</dbReference>
<organism evidence="9 10">
    <name type="scientific">Nelumbo nucifera</name>
    <name type="common">Sacred lotus</name>
    <dbReference type="NCBI Taxonomy" id="4432"/>
    <lineage>
        <taxon>Eukaryota</taxon>
        <taxon>Viridiplantae</taxon>
        <taxon>Streptophyta</taxon>
        <taxon>Embryophyta</taxon>
        <taxon>Tracheophyta</taxon>
        <taxon>Spermatophyta</taxon>
        <taxon>Magnoliopsida</taxon>
        <taxon>Proteales</taxon>
        <taxon>Nelumbonaceae</taxon>
        <taxon>Nelumbo</taxon>
    </lineage>
</organism>
<dbReference type="PANTHER" id="PTHR21461">
    <property type="entry name" value="GLYCOSYLTRANSFERASE FAMILY 92 PROTEIN"/>
    <property type="match status" value="1"/>
</dbReference>
<evidence type="ECO:0000256" key="2">
    <source>
        <dbReference type="ARBA" id="ARBA00007647"/>
    </source>
</evidence>
<name>A0A1U7ZTW0_NELNU</name>
<accession>A0A1U7ZTW0</accession>
<dbReference type="SUPFAM" id="SSF53448">
    <property type="entry name" value="Nucleotide-diphospho-sugar transferases"/>
    <property type="match status" value="1"/>
</dbReference>
<comment type="subcellular location">
    <subcellularLocation>
        <location evidence="1">Membrane</location>
        <topology evidence="1">Single-pass membrane protein</topology>
    </subcellularLocation>
</comment>